<keyword evidence="4 7" id="KW-0964">Secreted</keyword>
<comment type="similarity">
    <text evidence="2 7">Belongs to the ribonuclease N1/T1 family.</text>
</comment>
<dbReference type="SUPFAM" id="SSF53933">
    <property type="entry name" value="Microbial ribonucleases"/>
    <property type="match status" value="1"/>
</dbReference>
<evidence type="ECO:0000256" key="8">
    <source>
        <dbReference type="PIRSR" id="PIRSR001013-1"/>
    </source>
</evidence>
<evidence type="ECO:0000256" key="4">
    <source>
        <dbReference type="ARBA" id="ARBA00022525"/>
    </source>
</evidence>
<evidence type="ECO:0000256" key="2">
    <source>
        <dbReference type="ARBA" id="ARBA00009006"/>
    </source>
</evidence>
<name>C6PYI1_9CLOT</name>
<comment type="caution">
    <text evidence="9">The sequence shown here is derived from an EMBL/GenBank/DDBJ whole genome shotgun (WGS) entry which is preliminary data.</text>
</comment>
<evidence type="ECO:0000313" key="9">
    <source>
        <dbReference type="EMBL" id="EET85700.1"/>
    </source>
</evidence>
<evidence type="ECO:0000256" key="1">
    <source>
        <dbReference type="ARBA" id="ARBA00004613"/>
    </source>
</evidence>
<dbReference type="GO" id="GO:0003723">
    <property type="term" value="F:RNA binding"/>
    <property type="evidence" value="ECO:0007669"/>
    <property type="project" value="UniProtKB-UniRule"/>
</dbReference>
<dbReference type="InterPro" id="IPR000026">
    <property type="entry name" value="N1-like"/>
</dbReference>
<evidence type="ECO:0000313" key="10">
    <source>
        <dbReference type="Proteomes" id="UP000004198"/>
    </source>
</evidence>
<dbReference type="EC" id="3.1.27.-" evidence="7"/>
<dbReference type="OrthoDB" id="9803442at2"/>
<dbReference type="InterPro" id="IPR001887">
    <property type="entry name" value="Barnase"/>
</dbReference>
<evidence type="ECO:0000256" key="5">
    <source>
        <dbReference type="ARBA" id="ARBA00022722"/>
    </source>
</evidence>
<dbReference type="GO" id="GO:0004521">
    <property type="term" value="F:RNA endonuclease activity"/>
    <property type="evidence" value="ECO:0007669"/>
    <property type="project" value="UniProtKB-UniRule"/>
</dbReference>
<dbReference type="GO" id="GO:0016787">
    <property type="term" value="F:hydrolase activity"/>
    <property type="evidence" value="ECO:0007669"/>
    <property type="project" value="UniProtKB-KW"/>
</dbReference>
<organism evidence="9 10">
    <name type="scientific">Clostridium carboxidivorans P7</name>
    <dbReference type="NCBI Taxonomy" id="536227"/>
    <lineage>
        <taxon>Bacteria</taxon>
        <taxon>Bacillati</taxon>
        <taxon>Bacillota</taxon>
        <taxon>Clostridia</taxon>
        <taxon>Eubacteriales</taxon>
        <taxon>Clostridiaceae</taxon>
        <taxon>Clostridium</taxon>
    </lineage>
</organism>
<gene>
    <name evidence="9" type="ORF">CcarbDRAFT_3848</name>
</gene>
<accession>C6PYI1</accession>
<dbReference type="Proteomes" id="UP000004198">
    <property type="component" value="Unassembled WGS sequence"/>
</dbReference>
<dbReference type="Gene3D" id="3.10.450.30">
    <property type="entry name" value="Microbial ribonucleases"/>
    <property type="match status" value="1"/>
</dbReference>
<protein>
    <recommendedName>
        <fullName evidence="3 7">Ribonuclease</fullName>
        <ecNumber evidence="7">3.1.27.-</ecNumber>
    </recommendedName>
</protein>
<dbReference type="Pfam" id="PF00545">
    <property type="entry name" value="Ribonuclease"/>
    <property type="match status" value="1"/>
</dbReference>
<dbReference type="GO" id="GO:0005576">
    <property type="term" value="C:extracellular region"/>
    <property type="evidence" value="ECO:0007669"/>
    <property type="project" value="UniProtKB-SubCell"/>
</dbReference>
<sequence>MKRKVLKDMKNNFIQKICSVFLCLLISISLLGCASTNKTVTKEKQITKTESVKTDSTKNQDIKNKKIINDFQGVADYIHKNSRLPDNFITKAQAAKLGWNPGKDLNKVAPGKSIGGDVFTNAEKSLPDAPKRVWRECDINYNGGHRGADRILYSNDGLIYSTSDHYKTFKLLYNGK</sequence>
<proteinExistence type="inferred from homology"/>
<keyword evidence="7" id="KW-0255">Endonuclease</keyword>
<dbReference type="STRING" id="536227.Ccar_02180"/>
<keyword evidence="7" id="KW-0732">Signal</keyword>
<feature type="active site" description="Proton donor" evidence="8">
    <location>
        <position position="165"/>
    </location>
</feature>
<keyword evidence="10" id="KW-1185">Reference proteome</keyword>
<feature type="signal peptide" evidence="7">
    <location>
        <begin position="1"/>
        <end position="34"/>
    </location>
</feature>
<dbReference type="InterPro" id="IPR016191">
    <property type="entry name" value="Ribonuclease/ribotoxin"/>
</dbReference>
<dbReference type="EMBL" id="ACVI01000079">
    <property type="protein sequence ID" value="EET85700.1"/>
    <property type="molecule type" value="Genomic_DNA"/>
</dbReference>
<evidence type="ECO:0000256" key="6">
    <source>
        <dbReference type="ARBA" id="ARBA00022801"/>
    </source>
</evidence>
<feature type="active site" description="Proton acceptor" evidence="8">
    <location>
        <position position="136"/>
    </location>
</feature>
<dbReference type="eggNOG" id="COG4290">
    <property type="taxonomic scope" value="Bacteria"/>
</dbReference>
<dbReference type="PIRSF" id="PIRSF001013">
    <property type="entry name" value="Barnase"/>
    <property type="match status" value="1"/>
</dbReference>
<dbReference type="PRINTS" id="PR00117">
    <property type="entry name" value="BARNASE"/>
</dbReference>
<feature type="chain" id="PRO_5039776688" description="Ribonuclease" evidence="7">
    <location>
        <begin position="35"/>
        <end position="176"/>
    </location>
</feature>
<dbReference type="PROSITE" id="PS51257">
    <property type="entry name" value="PROKAR_LIPOPROTEIN"/>
    <property type="match status" value="1"/>
</dbReference>
<keyword evidence="5 7" id="KW-0540">Nuclease</keyword>
<dbReference type="AlphaFoldDB" id="C6PYI1"/>
<comment type="subcellular location">
    <subcellularLocation>
        <location evidence="1 7">Secreted</location>
    </subcellularLocation>
</comment>
<reference evidence="9 10" key="1">
    <citation type="submission" date="2009-06" db="EMBL/GenBank/DDBJ databases">
        <title>The draft genome of Clostridium carboxidivorans P7.</title>
        <authorList>
            <consortium name="US DOE Joint Genome Institute (JGI-PGF)"/>
            <person name="Lucas S."/>
            <person name="Copeland A."/>
            <person name="Lapidus A."/>
            <person name="Glavina del Rio T."/>
            <person name="Tice H."/>
            <person name="Bruce D."/>
            <person name="Goodwin L."/>
            <person name="Pitluck S."/>
            <person name="Larimer F."/>
            <person name="Land M.L."/>
            <person name="Hauser L."/>
            <person name="Hemme C.L."/>
        </authorList>
    </citation>
    <scope>NUCLEOTIDE SEQUENCE [LARGE SCALE GENOMIC DNA]</scope>
    <source>
        <strain evidence="9 10">P7</strain>
    </source>
</reference>
<evidence type="ECO:0000256" key="3">
    <source>
        <dbReference type="ARBA" id="ARBA00022214"/>
    </source>
</evidence>
<evidence type="ECO:0000256" key="7">
    <source>
        <dbReference type="PIRNR" id="PIRNR001013"/>
    </source>
</evidence>
<keyword evidence="6 7" id="KW-0378">Hydrolase</keyword>